<protein>
    <submittedName>
        <fullName evidence="4">Phosphatase PAP2 family protein</fullName>
    </submittedName>
</protein>
<dbReference type="RefSeq" id="WP_343979204.1">
    <property type="nucleotide sequence ID" value="NZ_BAAAJG010000011.1"/>
</dbReference>
<keyword evidence="2" id="KW-0812">Transmembrane</keyword>
<dbReference type="Gene3D" id="1.20.144.10">
    <property type="entry name" value="Phosphatidic acid phosphatase type 2/haloperoxidase"/>
    <property type="match status" value="2"/>
</dbReference>
<dbReference type="CDD" id="cd03392">
    <property type="entry name" value="PAP2_like_2"/>
    <property type="match status" value="1"/>
</dbReference>
<name>A0ABW4FTI9_9PSEU</name>
<feature type="transmembrane region" description="Helical" evidence="2">
    <location>
        <begin position="160"/>
        <end position="179"/>
    </location>
</feature>
<evidence type="ECO:0000313" key="4">
    <source>
        <dbReference type="EMBL" id="MFD1533753.1"/>
    </source>
</evidence>
<dbReference type="Pfam" id="PF01569">
    <property type="entry name" value="PAP2"/>
    <property type="match status" value="1"/>
</dbReference>
<dbReference type="PANTHER" id="PTHR14969:SF13">
    <property type="entry name" value="AT30094P"/>
    <property type="match status" value="1"/>
</dbReference>
<feature type="transmembrane region" description="Helical" evidence="2">
    <location>
        <begin position="83"/>
        <end position="112"/>
    </location>
</feature>
<reference evidence="5" key="1">
    <citation type="journal article" date="2019" name="Int. J. Syst. Evol. Microbiol.">
        <title>The Global Catalogue of Microorganisms (GCM) 10K type strain sequencing project: providing services to taxonomists for standard genome sequencing and annotation.</title>
        <authorList>
            <consortium name="The Broad Institute Genomics Platform"/>
            <consortium name="The Broad Institute Genome Sequencing Center for Infectious Disease"/>
            <person name="Wu L."/>
            <person name="Ma J."/>
        </authorList>
    </citation>
    <scope>NUCLEOTIDE SEQUENCE [LARGE SCALE GENOMIC DNA]</scope>
    <source>
        <strain evidence="5">JCM 12165</strain>
    </source>
</reference>
<accession>A0ABW4FTI9</accession>
<feature type="transmembrane region" description="Helical" evidence="2">
    <location>
        <begin position="216"/>
        <end position="237"/>
    </location>
</feature>
<keyword evidence="2" id="KW-1133">Transmembrane helix</keyword>
<dbReference type="InterPro" id="IPR036938">
    <property type="entry name" value="PAP2/HPO_sf"/>
</dbReference>
<dbReference type="SMART" id="SM00014">
    <property type="entry name" value="acidPPc"/>
    <property type="match status" value="1"/>
</dbReference>
<dbReference type="SUPFAM" id="SSF48317">
    <property type="entry name" value="Acid phosphatase/Vanadium-dependent haloperoxidase"/>
    <property type="match status" value="1"/>
</dbReference>
<keyword evidence="5" id="KW-1185">Reference proteome</keyword>
<gene>
    <name evidence="4" type="ORF">ACFSCY_30490</name>
</gene>
<feature type="transmembrane region" description="Helical" evidence="2">
    <location>
        <begin position="41"/>
        <end position="63"/>
    </location>
</feature>
<feature type="transmembrane region" description="Helical" evidence="2">
    <location>
        <begin position="119"/>
        <end position="140"/>
    </location>
</feature>
<sequence length="249" mass="25665">MGRSTLHNNEDKDRTADGVEHAPAGLTAPPALPRPRPVRDAVVAVVLALAAAGGLVAAFTGVGPAQADAQLLDESVEARSSGLTALAVAVTNIGGTVAMAVLAVAVAVWCWYVGRRADAVLAIAAMGGGFALFDGLKNLLNRPRPPVDNRLVAVANESLPSGHATMSIIVVGTIVVLAWPGRGTAARVAMVAVAAAWVIAVGLTRVYLGVHWFSDVLAGWLVGGAWLAVCVTVWSWWRSRRLVTETSGG</sequence>
<proteinExistence type="predicted"/>
<dbReference type="EMBL" id="JBHUCP010000026">
    <property type="protein sequence ID" value="MFD1533753.1"/>
    <property type="molecule type" value="Genomic_DNA"/>
</dbReference>
<evidence type="ECO:0000259" key="3">
    <source>
        <dbReference type="SMART" id="SM00014"/>
    </source>
</evidence>
<comment type="caution">
    <text evidence="4">The sequence shown here is derived from an EMBL/GenBank/DDBJ whole genome shotgun (WGS) entry which is preliminary data.</text>
</comment>
<dbReference type="Proteomes" id="UP001597145">
    <property type="component" value="Unassembled WGS sequence"/>
</dbReference>
<dbReference type="PANTHER" id="PTHR14969">
    <property type="entry name" value="SPHINGOSINE-1-PHOSPHATE PHOSPHOHYDROLASE"/>
    <property type="match status" value="1"/>
</dbReference>
<feature type="transmembrane region" description="Helical" evidence="2">
    <location>
        <begin position="191"/>
        <end position="210"/>
    </location>
</feature>
<organism evidence="4 5">
    <name type="scientific">Pseudonocardia aurantiaca</name>
    <dbReference type="NCBI Taxonomy" id="75290"/>
    <lineage>
        <taxon>Bacteria</taxon>
        <taxon>Bacillati</taxon>
        <taxon>Actinomycetota</taxon>
        <taxon>Actinomycetes</taxon>
        <taxon>Pseudonocardiales</taxon>
        <taxon>Pseudonocardiaceae</taxon>
        <taxon>Pseudonocardia</taxon>
    </lineage>
</organism>
<dbReference type="InterPro" id="IPR000326">
    <property type="entry name" value="PAP2/HPO"/>
</dbReference>
<feature type="compositionally biased region" description="Basic and acidic residues" evidence="1">
    <location>
        <begin position="8"/>
        <end position="20"/>
    </location>
</feature>
<feature type="domain" description="Phosphatidic acid phosphatase type 2/haloperoxidase" evidence="3">
    <location>
        <begin position="121"/>
        <end position="231"/>
    </location>
</feature>
<evidence type="ECO:0000256" key="1">
    <source>
        <dbReference type="SAM" id="MobiDB-lite"/>
    </source>
</evidence>
<keyword evidence="2" id="KW-0472">Membrane</keyword>
<evidence type="ECO:0000256" key="2">
    <source>
        <dbReference type="SAM" id="Phobius"/>
    </source>
</evidence>
<evidence type="ECO:0000313" key="5">
    <source>
        <dbReference type="Proteomes" id="UP001597145"/>
    </source>
</evidence>
<feature type="region of interest" description="Disordered" evidence="1">
    <location>
        <begin position="1"/>
        <end position="33"/>
    </location>
</feature>